<dbReference type="STRING" id="60137.SAMN04488041_107127"/>
<keyword evidence="1" id="KW-0812">Transmembrane</keyword>
<dbReference type="GeneID" id="94022309"/>
<name>A0A1H3C0B5_9RHOB</name>
<evidence type="ECO:0000313" key="3">
    <source>
        <dbReference type="Proteomes" id="UP000183076"/>
    </source>
</evidence>
<sequence length="135" mass="15200">MNQISTEEEQEEFHEEQDSLWRLALSPTLWALHFVICYGATTVFCADHILGVDYLTTLRLGIGLLTIGVLAAIVWLGWGAWRQWDVVRDREWENDAGNNEDRHQFMGHAAFLLSLISAVGVIYVSLPVLLIASCA</sequence>
<keyword evidence="1" id="KW-1133">Transmembrane helix</keyword>
<feature type="transmembrane region" description="Helical" evidence="1">
    <location>
        <begin position="30"/>
        <end position="50"/>
    </location>
</feature>
<keyword evidence="1" id="KW-0472">Membrane</keyword>
<feature type="transmembrane region" description="Helical" evidence="1">
    <location>
        <begin position="62"/>
        <end position="81"/>
    </location>
</feature>
<organism evidence="2 3">
    <name type="scientific">Sulfitobacter pontiacus</name>
    <dbReference type="NCBI Taxonomy" id="60137"/>
    <lineage>
        <taxon>Bacteria</taxon>
        <taxon>Pseudomonadati</taxon>
        <taxon>Pseudomonadota</taxon>
        <taxon>Alphaproteobacteria</taxon>
        <taxon>Rhodobacterales</taxon>
        <taxon>Roseobacteraceae</taxon>
        <taxon>Sulfitobacter</taxon>
    </lineage>
</organism>
<proteinExistence type="predicted"/>
<dbReference type="RefSeq" id="WP_005848768.1">
    <property type="nucleotide sequence ID" value="NZ_CP049346.1"/>
</dbReference>
<dbReference type="EMBL" id="FNNB01000007">
    <property type="protein sequence ID" value="SDX46939.1"/>
    <property type="molecule type" value="Genomic_DNA"/>
</dbReference>
<accession>A0A1H3C0B5</accession>
<reference evidence="3" key="1">
    <citation type="submission" date="2016-10" db="EMBL/GenBank/DDBJ databases">
        <authorList>
            <person name="Varghese N."/>
            <person name="Submissions S."/>
        </authorList>
    </citation>
    <scope>NUCLEOTIDE SEQUENCE [LARGE SCALE GENOMIC DNA]</scope>
    <source>
        <strain evidence="3">DSM 10014</strain>
    </source>
</reference>
<feature type="transmembrane region" description="Helical" evidence="1">
    <location>
        <begin position="109"/>
        <end position="132"/>
    </location>
</feature>
<protein>
    <submittedName>
        <fullName evidence="2">Uncharacterized protein</fullName>
    </submittedName>
</protein>
<evidence type="ECO:0000256" key="1">
    <source>
        <dbReference type="SAM" id="Phobius"/>
    </source>
</evidence>
<evidence type="ECO:0000313" key="2">
    <source>
        <dbReference type="EMBL" id="SDX46939.1"/>
    </source>
</evidence>
<gene>
    <name evidence="2" type="ORF">SAMN04488041_107127</name>
</gene>
<dbReference type="AlphaFoldDB" id="A0A1H3C0B5"/>
<dbReference type="Proteomes" id="UP000183076">
    <property type="component" value="Unassembled WGS sequence"/>
</dbReference>